<dbReference type="AlphaFoldDB" id="A0A6J4QVI4"/>
<accession>A0A6J4QVI4</accession>
<organism evidence="2">
    <name type="scientific">uncultured Pseudonocardia sp</name>
    <dbReference type="NCBI Taxonomy" id="211455"/>
    <lineage>
        <taxon>Bacteria</taxon>
        <taxon>Bacillati</taxon>
        <taxon>Actinomycetota</taxon>
        <taxon>Actinomycetes</taxon>
        <taxon>Pseudonocardiales</taxon>
        <taxon>Pseudonocardiaceae</taxon>
        <taxon>Pseudonocardia</taxon>
        <taxon>environmental samples</taxon>
    </lineage>
</organism>
<feature type="region of interest" description="Disordered" evidence="1">
    <location>
        <begin position="1"/>
        <end position="28"/>
    </location>
</feature>
<feature type="non-terminal residue" evidence="2">
    <location>
        <position position="1"/>
    </location>
</feature>
<reference evidence="2" key="1">
    <citation type="submission" date="2020-02" db="EMBL/GenBank/DDBJ databases">
        <authorList>
            <person name="Meier V. D."/>
        </authorList>
    </citation>
    <scope>NUCLEOTIDE SEQUENCE</scope>
    <source>
        <strain evidence="2">AVDCRST_MAG66</strain>
    </source>
</reference>
<gene>
    <name evidence="2" type="ORF">AVDCRST_MAG66-4573</name>
</gene>
<evidence type="ECO:0000256" key="1">
    <source>
        <dbReference type="SAM" id="MobiDB-lite"/>
    </source>
</evidence>
<proteinExistence type="predicted"/>
<protein>
    <submittedName>
        <fullName evidence="2">Uncharacterized protein</fullName>
    </submittedName>
</protein>
<feature type="non-terminal residue" evidence="2">
    <location>
        <position position="61"/>
    </location>
</feature>
<name>A0A6J4QVI4_9PSEU</name>
<evidence type="ECO:0000313" key="2">
    <source>
        <dbReference type="EMBL" id="CAA9447659.1"/>
    </source>
</evidence>
<feature type="compositionally biased region" description="Basic and acidic residues" evidence="1">
    <location>
        <begin position="1"/>
        <end position="24"/>
    </location>
</feature>
<sequence length="61" mass="6260">GQAEQRQDDERREGGQDASDDRTPLDPVLGADRVGLVLGEGVHHVPADGCPDVLGGRGGGV</sequence>
<dbReference type="EMBL" id="CADCUS010000620">
    <property type="protein sequence ID" value="CAA9447659.1"/>
    <property type="molecule type" value="Genomic_DNA"/>
</dbReference>